<feature type="region of interest" description="Disordered" evidence="1">
    <location>
        <begin position="149"/>
        <end position="196"/>
    </location>
</feature>
<protein>
    <submittedName>
        <fullName evidence="2">G239 protein</fullName>
    </submittedName>
</protein>
<dbReference type="EMBL" id="CAXHTA020000001">
    <property type="protein sequence ID" value="CAL5218549.1"/>
    <property type="molecule type" value="Genomic_DNA"/>
</dbReference>
<feature type="compositionally biased region" description="Low complexity" evidence="1">
    <location>
        <begin position="351"/>
        <end position="361"/>
    </location>
</feature>
<dbReference type="Proteomes" id="UP001497392">
    <property type="component" value="Unassembled WGS sequence"/>
</dbReference>
<evidence type="ECO:0000313" key="3">
    <source>
        <dbReference type="Proteomes" id="UP001497392"/>
    </source>
</evidence>
<feature type="region of interest" description="Disordered" evidence="1">
    <location>
        <begin position="1"/>
        <end position="45"/>
    </location>
</feature>
<organism evidence="2 3">
    <name type="scientific">Coccomyxa viridis</name>
    <dbReference type="NCBI Taxonomy" id="1274662"/>
    <lineage>
        <taxon>Eukaryota</taxon>
        <taxon>Viridiplantae</taxon>
        <taxon>Chlorophyta</taxon>
        <taxon>core chlorophytes</taxon>
        <taxon>Trebouxiophyceae</taxon>
        <taxon>Trebouxiophyceae incertae sedis</taxon>
        <taxon>Coccomyxaceae</taxon>
        <taxon>Coccomyxa</taxon>
    </lineage>
</organism>
<keyword evidence="3" id="KW-1185">Reference proteome</keyword>
<feature type="region of interest" description="Disordered" evidence="1">
    <location>
        <begin position="211"/>
        <end position="253"/>
    </location>
</feature>
<feature type="compositionally biased region" description="Low complexity" evidence="1">
    <location>
        <begin position="153"/>
        <end position="189"/>
    </location>
</feature>
<dbReference type="InterPro" id="IPR036867">
    <property type="entry name" value="R3H_dom_sf"/>
</dbReference>
<feature type="region of interest" description="Disordered" evidence="1">
    <location>
        <begin position="434"/>
        <end position="557"/>
    </location>
</feature>
<gene>
    <name evidence="2" type="primary">g239</name>
    <name evidence="2" type="ORF">VP750_LOCUS208</name>
</gene>
<dbReference type="SUPFAM" id="SSF82708">
    <property type="entry name" value="R3H domain"/>
    <property type="match status" value="1"/>
</dbReference>
<proteinExistence type="predicted"/>
<feature type="compositionally biased region" description="Polar residues" evidence="1">
    <location>
        <begin position="536"/>
        <end position="549"/>
    </location>
</feature>
<dbReference type="Gene3D" id="3.30.1370.50">
    <property type="entry name" value="R3H-like domain"/>
    <property type="match status" value="1"/>
</dbReference>
<sequence length="712" mass="74970">MEKSAVAPASQELPSSGTGVSAEADKSRGFTGRPHGAKAEPPGLHMRLDDALQRALEHPKYRMTALRFEEAFIEFIESGEQRMVIDESLTGFGKCIAHRVAKLYGLETLTVSNSDNTPSVGVRRTRKSVHIPQVKLRDLYAIRHPWAPEEPKQQAQPSASAAGLPELSSAGPQPAAAPATASPASGSNPDAPSGAAPVAVLAGQTCQSLTAPMEPMTGAPQESVLQSRVSGGATPQHPTAASTSGNPADTEGILPGPLAVTEAAAVQDNPPKPESIVSDSLTDLRPERESQLKGHFSLKQRVGTSEDQMSYERGMQPAHFLPSASESLSQSGGSSVLLGFTAGPSSHTRSSEAQESSQPASHAVTPITSGESLAASRSDRSEGSQMYGEPTSGFRDTRRRRGSAGRFEKAGGPFLARGIPAGQDMARDMPILEGQGKVMMPGGPHASSGTRSPVSSMAGQRAGSRKGRQGALDRGSEFSNLHPREALGSYTRGRQQMHMSEWRGGQSQGRQGRPELAQAAADVPPSPFSKDPRAAPSQSILEQQMSQRLSLDPGHQVKAQLAMSEPLYRPHGQQSNMATLPALPPASSGTVAAPHQPGFLSPLLPSAPGQLPGAHPPYGAFGTPLAIPPGYMLVPAPGAVQGMPMYQPPLQPYPIPGHPGYYYLPPGAAPPLPEGHMGYHSTQHGLTWDPHGTPYSHNPRPSMQARSTHHHH</sequence>
<feature type="compositionally biased region" description="Polar residues" evidence="1">
    <location>
        <begin position="236"/>
        <end position="247"/>
    </location>
</feature>
<feature type="compositionally biased region" description="Polar residues" evidence="1">
    <location>
        <begin position="695"/>
        <end position="706"/>
    </location>
</feature>
<reference evidence="2 3" key="1">
    <citation type="submission" date="2024-06" db="EMBL/GenBank/DDBJ databases">
        <authorList>
            <person name="Kraege A."/>
            <person name="Thomma B."/>
        </authorList>
    </citation>
    <scope>NUCLEOTIDE SEQUENCE [LARGE SCALE GENOMIC DNA]</scope>
</reference>
<feature type="compositionally biased region" description="Polar residues" evidence="1">
    <location>
        <begin position="447"/>
        <end position="458"/>
    </location>
</feature>
<feature type="region of interest" description="Disordered" evidence="1">
    <location>
        <begin position="674"/>
        <end position="712"/>
    </location>
</feature>
<feature type="compositionally biased region" description="Low complexity" evidence="1">
    <location>
        <begin position="323"/>
        <end position="339"/>
    </location>
</feature>
<accession>A0ABP1FH82</accession>
<name>A0ABP1FH82_9CHLO</name>
<feature type="region of interest" description="Disordered" evidence="1">
    <location>
        <begin position="322"/>
        <end position="422"/>
    </location>
</feature>
<feature type="region of interest" description="Disordered" evidence="1">
    <location>
        <begin position="570"/>
        <end position="606"/>
    </location>
</feature>
<evidence type="ECO:0000256" key="1">
    <source>
        <dbReference type="SAM" id="MobiDB-lite"/>
    </source>
</evidence>
<evidence type="ECO:0000313" key="2">
    <source>
        <dbReference type="EMBL" id="CAL5218549.1"/>
    </source>
</evidence>
<comment type="caution">
    <text evidence="2">The sequence shown here is derived from an EMBL/GenBank/DDBJ whole genome shotgun (WGS) entry which is preliminary data.</text>
</comment>